<accession>A0A4S2MS92</accession>
<dbReference type="GO" id="GO:0005886">
    <property type="term" value="C:plasma membrane"/>
    <property type="evidence" value="ECO:0007669"/>
    <property type="project" value="TreeGrafter"/>
</dbReference>
<evidence type="ECO:0000256" key="4">
    <source>
        <dbReference type="ARBA" id="ARBA00022989"/>
    </source>
</evidence>
<keyword evidence="8" id="KW-1185">Reference proteome</keyword>
<organism evidence="7 8">
    <name type="scientific">Ascodesmis nigricans</name>
    <dbReference type="NCBI Taxonomy" id="341454"/>
    <lineage>
        <taxon>Eukaryota</taxon>
        <taxon>Fungi</taxon>
        <taxon>Dikarya</taxon>
        <taxon>Ascomycota</taxon>
        <taxon>Pezizomycotina</taxon>
        <taxon>Pezizomycetes</taxon>
        <taxon>Pezizales</taxon>
        <taxon>Ascodesmidaceae</taxon>
        <taxon>Ascodesmis</taxon>
    </lineage>
</organism>
<feature type="non-terminal residue" evidence="7">
    <location>
        <position position="1"/>
    </location>
</feature>
<dbReference type="InterPro" id="IPR001425">
    <property type="entry name" value="Arc/bac/fun_rhodopsins"/>
</dbReference>
<dbReference type="SUPFAM" id="SSF81321">
    <property type="entry name" value="Family A G protein-coupled receptor-like"/>
    <property type="match status" value="1"/>
</dbReference>
<feature type="transmembrane region" description="Helical" evidence="6">
    <location>
        <begin position="174"/>
        <end position="192"/>
    </location>
</feature>
<evidence type="ECO:0000256" key="2">
    <source>
        <dbReference type="ARBA" id="ARBA00008130"/>
    </source>
</evidence>
<evidence type="ECO:0000313" key="8">
    <source>
        <dbReference type="Proteomes" id="UP000298138"/>
    </source>
</evidence>
<keyword evidence="5 6" id="KW-0472">Membrane</keyword>
<keyword evidence="4 6" id="KW-1133">Transmembrane helix</keyword>
<dbReference type="GO" id="GO:0005783">
    <property type="term" value="C:endoplasmic reticulum"/>
    <property type="evidence" value="ECO:0007669"/>
    <property type="project" value="TreeGrafter"/>
</dbReference>
<feature type="transmembrane region" description="Helical" evidence="6">
    <location>
        <begin position="142"/>
        <end position="162"/>
    </location>
</feature>
<dbReference type="PANTHER" id="PTHR28286">
    <property type="match status" value="1"/>
</dbReference>
<protein>
    <submittedName>
        <fullName evidence="7">Family A G protein-coupled receptor-like protein</fullName>
    </submittedName>
</protein>
<sequence>RFSSNNITTHGSNVDWAICALHCIIFVGVLAWTYITASTRRIFHYIATAILLITTIYYFVMASDLGATAVPVEFRRYGLLGRTRQIFYTRWIGYFLNFSLIWFALLLLSGVGWGSIIYTVGLVMLWALMFLLGALVASSYKWGFWIIAVVLYFLICWQVMGVARRFASRVSTEAGRIFLMLAGWELLMMLLYPIAWACCEGGNKITNDTEQAFYAVLDTLSQGAFAVALLFLTRALDFDAHRLSFHEDGRIHNDRIHGEKHRPVQNGVQNGVVQDGVQNGVPAGGNVPPATTT</sequence>
<dbReference type="FunCoup" id="A0A4S2MS92">
    <property type="interactions" value="85"/>
</dbReference>
<proteinExistence type="inferred from homology"/>
<keyword evidence="7" id="KW-0675">Receptor</keyword>
<name>A0A4S2MS92_9PEZI</name>
<keyword evidence="3 6" id="KW-0812">Transmembrane</keyword>
<comment type="similarity">
    <text evidence="2">Belongs to the archaeal/bacterial/fungal opsin family.</text>
</comment>
<feature type="transmembrane region" description="Helical" evidence="6">
    <location>
        <begin position="212"/>
        <end position="232"/>
    </location>
</feature>
<feature type="transmembrane region" description="Helical" evidence="6">
    <location>
        <begin position="14"/>
        <end position="35"/>
    </location>
</feature>
<evidence type="ECO:0000313" key="7">
    <source>
        <dbReference type="EMBL" id="TGZ78457.1"/>
    </source>
</evidence>
<feature type="transmembrane region" description="Helical" evidence="6">
    <location>
        <begin position="116"/>
        <end position="136"/>
    </location>
</feature>
<feature type="transmembrane region" description="Helical" evidence="6">
    <location>
        <begin position="91"/>
        <end position="109"/>
    </location>
</feature>
<dbReference type="SMART" id="SM01021">
    <property type="entry name" value="Bac_rhodopsin"/>
    <property type="match status" value="1"/>
</dbReference>
<comment type="subcellular location">
    <subcellularLocation>
        <location evidence="1">Membrane</location>
        <topology evidence="1">Multi-pass membrane protein</topology>
    </subcellularLocation>
</comment>
<dbReference type="OrthoDB" id="536545at2759"/>
<reference evidence="7 8" key="1">
    <citation type="submission" date="2019-04" db="EMBL/GenBank/DDBJ databases">
        <title>Comparative genomics and transcriptomics to analyze fruiting body development in filamentous ascomycetes.</title>
        <authorList>
            <consortium name="DOE Joint Genome Institute"/>
            <person name="Lutkenhaus R."/>
            <person name="Traeger S."/>
            <person name="Breuer J."/>
            <person name="Kuo A."/>
            <person name="Lipzen A."/>
            <person name="Pangilinan J."/>
            <person name="Dilworth D."/>
            <person name="Sandor L."/>
            <person name="Poggeler S."/>
            <person name="Barry K."/>
            <person name="Grigoriev I.V."/>
            <person name="Nowrousian M."/>
        </authorList>
    </citation>
    <scope>NUCLEOTIDE SEQUENCE [LARGE SCALE GENOMIC DNA]</scope>
    <source>
        <strain evidence="7 8">CBS 389.68</strain>
    </source>
</reference>
<dbReference type="InterPro" id="IPR043476">
    <property type="entry name" value="Yro2-like_7TM"/>
</dbReference>
<dbReference type="EMBL" id="ML220141">
    <property type="protein sequence ID" value="TGZ78457.1"/>
    <property type="molecule type" value="Genomic_DNA"/>
</dbReference>
<gene>
    <name evidence="7" type="ORF">EX30DRAFT_384864</name>
</gene>
<dbReference type="CDD" id="cd15239">
    <property type="entry name" value="7tm_YRO2_fungal-like"/>
    <property type="match status" value="1"/>
</dbReference>
<evidence type="ECO:0000256" key="1">
    <source>
        <dbReference type="ARBA" id="ARBA00004141"/>
    </source>
</evidence>
<feature type="transmembrane region" description="Helical" evidence="6">
    <location>
        <begin position="42"/>
        <end position="60"/>
    </location>
</feature>
<evidence type="ECO:0000256" key="6">
    <source>
        <dbReference type="SAM" id="Phobius"/>
    </source>
</evidence>
<evidence type="ECO:0000256" key="3">
    <source>
        <dbReference type="ARBA" id="ARBA00022692"/>
    </source>
</evidence>
<dbReference type="InParanoid" id="A0A4S2MS92"/>
<dbReference type="Gene3D" id="1.20.1070.10">
    <property type="entry name" value="Rhodopsin 7-helix transmembrane proteins"/>
    <property type="match status" value="1"/>
</dbReference>
<dbReference type="Proteomes" id="UP000298138">
    <property type="component" value="Unassembled WGS sequence"/>
</dbReference>
<evidence type="ECO:0000256" key="5">
    <source>
        <dbReference type="ARBA" id="ARBA00023136"/>
    </source>
</evidence>
<dbReference type="AlphaFoldDB" id="A0A4S2MS92"/>
<dbReference type="PANTHER" id="PTHR28286:SF1">
    <property type="entry name" value="30 KDA HEAT SHOCK PROTEIN-RELATED"/>
    <property type="match status" value="1"/>
</dbReference>